<dbReference type="OrthoDB" id="42919at2759"/>
<dbReference type="PANTHER" id="PTHR33178:SF3">
    <property type="entry name" value="STRESS-RESPONSE A_B BARREL DOMAIN-CONTAINING PROTEIN UP3"/>
    <property type="match status" value="1"/>
</dbReference>
<dbReference type="AlphaFoldDB" id="A0A1Q3BXQ2"/>
<protein>
    <submittedName>
        <fullName evidence="3">Dabb domain-containing protein</fullName>
    </submittedName>
</protein>
<reference evidence="4" key="1">
    <citation type="submission" date="2016-04" db="EMBL/GenBank/DDBJ databases">
        <title>Cephalotus genome sequencing.</title>
        <authorList>
            <person name="Fukushima K."/>
            <person name="Hasebe M."/>
            <person name="Fang X."/>
        </authorList>
    </citation>
    <scope>NUCLEOTIDE SEQUENCE [LARGE SCALE GENOMIC DNA]</scope>
    <source>
        <strain evidence="4">cv. St1</strain>
    </source>
</reference>
<gene>
    <name evidence="3" type="ORF">CFOL_v3_16264</name>
</gene>
<name>A0A1Q3BXQ2_CEPFO</name>
<keyword evidence="4" id="KW-1185">Reference proteome</keyword>
<evidence type="ECO:0000313" key="4">
    <source>
        <dbReference type="Proteomes" id="UP000187406"/>
    </source>
</evidence>
<dbReference type="InterPro" id="IPR044662">
    <property type="entry name" value="HS1/DABB1-like"/>
</dbReference>
<dbReference type="Pfam" id="PF07876">
    <property type="entry name" value="Dabb"/>
    <property type="match status" value="2"/>
</dbReference>
<comment type="subunit">
    <text evidence="1">Homodimer.</text>
</comment>
<dbReference type="PANTHER" id="PTHR33178">
    <property type="match status" value="1"/>
</dbReference>
<dbReference type="FunCoup" id="A0A1Q3BXQ2">
    <property type="interactions" value="1041"/>
</dbReference>
<dbReference type="InParanoid" id="A0A1Q3BXQ2"/>
<sequence length="260" mass="28367">MLRLGLTTRPLFSSLFSLTFSTPKHLPPRLLSIKSSSSRTMSAQTIEHIVLFKVKPETDPTKVNAMVDNLNGLISLDNVLHLTAGPLHRIRSPLSNFTHMLHSRYSSKEDLSAYSANPIHVSVVKESVVPICEDVMSVDWVVDEDTPLAPPPPGSAIRVTFLKLKEKVGDEAKKEILGVIKGIKDSFEGISEISVGENFSPGRAKGFSIASLAVFPGLPEMEAVDAKEELVNSHKEKLKDYLDGVIVVDYVLPSPPSSSL</sequence>
<accession>A0A1Q3BXQ2</accession>
<organism evidence="3 4">
    <name type="scientific">Cephalotus follicularis</name>
    <name type="common">Albany pitcher plant</name>
    <dbReference type="NCBI Taxonomy" id="3775"/>
    <lineage>
        <taxon>Eukaryota</taxon>
        <taxon>Viridiplantae</taxon>
        <taxon>Streptophyta</taxon>
        <taxon>Embryophyta</taxon>
        <taxon>Tracheophyta</taxon>
        <taxon>Spermatophyta</taxon>
        <taxon>Magnoliopsida</taxon>
        <taxon>eudicotyledons</taxon>
        <taxon>Gunneridae</taxon>
        <taxon>Pentapetalae</taxon>
        <taxon>rosids</taxon>
        <taxon>fabids</taxon>
        <taxon>Oxalidales</taxon>
        <taxon>Cephalotaceae</taxon>
        <taxon>Cephalotus</taxon>
    </lineage>
</organism>
<dbReference type="EMBL" id="BDDD01001041">
    <property type="protein sequence ID" value="GAV72776.1"/>
    <property type="molecule type" value="Genomic_DNA"/>
</dbReference>
<proteinExistence type="predicted"/>
<evidence type="ECO:0000313" key="3">
    <source>
        <dbReference type="EMBL" id="GAV72776.1"/>
    </source>
</evidence>
<dbReference type="Proteomes" id="UP000187406">
    <property type="component" value="Unassembled WGS sequence"/>
</dbReference>
<dbReference type="SMART" id="SM00886">
    <property type="entry name" value="Dabb"/>
    <property type="match status" value="2"/>
</dbReference>
<feature type="domain" description="Stress-response A/B barrel" evidence="2">
    <location>
        <begin position="156"/>
        <end position="250"/>
    </location>
</feature>
<dbReference type="Gene3D" id="3.30.70.100">
    <property type="match status" value="2"/>
</dbReference>
<dbReference type="SUPFAM" id="SSF54909">
    <property type="entry name" value="Dimeric alpha+beta barrel"/>
    <property type="match status" value="2"/>
</dbReference>
<dbReference type="InterPro" id="IPR013097">
    <property type="entry name" value="Dabb"/>
</dbReference>
<evidence type="ECO:0000256" key="1">
    <source>
        <dbReference type="ARBA" id="ARBA00011738"/>
    </source>
</evidence>
<feature type="domain" description="Stress-response A/B barrel" evidence="2">
    <location>
        <begin position="46"/>
        <end position="140"/>
    </location>
</feature>
<comment type="caution">
    <text evidence="3">The sequence shown here is derived from an EMBL/GenBank/DDBJ whole genome shotgun (WGS) entry which is preliminary data.</text>
</comment>
<evidence type="ECO:0000259" key="2">
    <source>
        <dbReference type="PROSITE" id="PS51502"/>
    </source>
</evidence>
<dbReference type="PROSITE" id="PS51502">
    <property type="entry name" value="S_R_A_B_BARREL"/>
    <property type="match status" value="2"/>
</dbReference>
<dbReference type="InterPro" id="IPR011008">
    <property type="entry name" value="Dimeric_a/b-barrel"/>
</dbReference>
<dbReference type="STRING" id="3775.A0A1Q3BXQ2"/>